<dbReference type="RefSeq" id="WP_160484624.1">
    <property type="nucleotide sequence ID" value="NZ_WUBR01000001.1"/>
</dbReference>
<reference evidence="2 3" key="1">
    <citation type="submission" date="2019-12" db="EMBL/GenBank/DDBJ databases">
        <authorList>
            <person name="Lee S.D."/>
        </authorList>
    </citation>
    <scope>NUCLEOTIDE SEQUENCE [LARGE SCALE GENOMIC DNA]</scope>
    <source>
        <strain evidence="2 3">GH3-10</strain>
    </source>
</reference>
<accession>A0A844XAM1</accession>
<proteinExistence type="predicted"/>
<comment type="caution">
    <text evidence="2">The sequence shown here is derived from an EMBL/GenBank/DDBJ whole genome shotgun (WGS) entry which is preliminary data.</text>
</comment>
<reference evidence="2 3" key="2">
    <citation type="submission" date="2020-02" db="EMBL/GenBank/DDBJ databases">
        <title>Erythrobacter dongmakensis sp. nov., isolated from a tidal mudflat.</title>
        <authorList>
            <person name="Kim I.S."/>
        </authorList>
    </citation>
    <scope>NUCLEOTIDE SEQUENCE [LARGE SCALE GENOMIC DNA]</scope>
    <source>
        <strain evidence="2 3">GH3-10</strain>
    </source>
</reference>
<evidence type="ECO:0000256" key="1">
    <source>
        <dbReference type="SAM" id="Phobius"/>
    </source>
</evidence>
<gene>
    <name evidence="2" type="ORF">GRF63_03715</name>
</gene>
<feature type="transmembrane region" description="Helical" evidence="1">
    <location>
        <begin position="61"/>
        <end position="80"/>
    </location>
</feature>
<dbReference type="AlphaFoldDB" id="A0A844XAM1"/>
<name>A0A844XAM1_9SPHN</name>
<dbReference type="EMBL" id="WUBR01000001">
    <property type="protein sequence ID" value="MWV27006.1"/>
    <property type="molecule type" value="Genomic_DNA"/>
</dbReference>
<keyword evidence="1" id="KW-1133">Transmembrane helix</keyword>
<dbReference type="Proteomes" id="UP000461409">
    <property type="component" value="Unassembled WGS sequence"/>
</dbReference>
<evidence type="ECO:0000313" key="3">
    <source>
        <dbReference type="Proteomes" id="UP000461409"/>
    </source>
</evidence>
<feature type="transmembrane region" description="Helical" evidence="1">
    <location>
        <begin position="86"/>
        <end position="103"/>
    </location>
</feature>
<keyword evidence="1" id="KW-0812">Transmembrane</keyword>
<feature type="transmembrane region" description="Helical" evidence="1">
    <location>
        <begin position="115"/>
        <end position="139"/>
    </location>
</feature>
<evidence type="ECO:0000313" key="2">
    <source>
        <dbReference type="EMBL" id="MWV27006.1"/>
    </source>
</evidence>
<feature type="transmembrane region" description="Helical" evidence="1">
    <location>
        <begin position="34"/>
        <end position="49"/>
    </location>
</feature>
<keyword evidence="3" id="KW-1185">Reference proteome</keyword>
<organism evidence="2 3">
    <name type="scientific">Aurantiacibacter rhizosphaerae</name>
    <dbReference type="NCBI Taxonomy" id="2691582"/>
    <lineage>
        <taxon>Bacteria</taxon>
        <taxon>Pseudomonadati</taxon>
        <taxon>Pseudomonadota</taxon>
        <taxon>Alphaproteobacteria</taxon>
        <taxon>Sphingomonadales</taxon>
        <taxon>Erythrobacteraceae</taxon>
        <taxon>Aurantiacibacter</taxon>
    </lineage>
</organism>
<keyword evidence="1" id="KW-0472">Membrane</keyword>
<feature type="transmembrane region" description="Helical" evidence="1">
    <location>
        <begin position="12"/>
        <end position="28"/>
    </location>
</feature>
<sequence>MEMLLIEHRHHLQYGIFAALALIAWFRGEAPERLIGFIFIAAIAFQILYRQINAFSPSQGIEVPLLILDCLMFAAFTPIAMRANRIYPLWILAAQLIAMAMHFQRGVLQEMAPLAYWVLVRLPSYLQMLAFAFGIRALLRRKSRGFPSAPWRIT</sequence>
<protein>
    <submittedName>
        <fullName evidence="2">Uncharacterized protein</fullName>
    </submittedName>
</protein>